<evidence type="ECO:0008006" key="17">
    <source>
        <dbReference type="Google" id="ProtNLM"/>
    </source>
</evidence>
<evidence type="ECO:0000256" key="5">
    <source>
        <dbReference type="ARBA" id="ARBA00022771"/>
    </source>
</evidence>
<dbReference type="CDD" id="cd18793">
    <property type="entry name" value="SF2_C_SNF"/>
    <property type="match status" value="1"/>
</dbReference>
<dbReference type="PROSITE" id="PS00690">
    <property type="entry name" value="DEAH_ATP_HELICASE"/>
    <property type="match status" value="1"/>
</dbReference>
<name>A0A8H4U518_9HYPO</name>
<dbReference type="PROSITE" id="PS00518">
    <property type="entry name" value="ZF_RING_1"/>
    <property type="match status" value="1"/>
</dbReference>
<dbReference type="SMART" id="SM00384">
    <property type="entry name" value="AT_hook"/>
    <property type="match status" value="3"/>
</dbReference>
<feature type="compositionally biased region" description="Acidic residues" evidence="11">
    <location>
        <begin position="291"/>
        <end position="313"/>
    </location>
</feature>
<evidence type="ECO:0000256" key="7">
    <source>
        <dbReference type="ARBA" id="ARBA00022806"/>
    </source>
</evidence>
<dbReference type="InterPro" id="IPR001841">
    <property type="entry name" value="Znf_RING"/>
</dbReference>
<keyword evidence="16" id="KW-1185">Reference proteome</keyword>
<feature type="region of interest" description="Disordered" evidence="11">
    <location>
        <begin position="205"/>
        <end position="357"/>
    </location>
</feature>
<proteinExistence type="inferred from homology"/>
<comment type="similarity">
    <text evidence="2">Belongs to the SNF2/RAD54 helicase family.</text>
</comment>
<keyword evidence="5 10" id="KW-0863">Zinc-finger</keyword>
<dbReference type="SMART" id="SM00184">
    <property type="entry name" value="RING"/>
    <property type="match status" value="1"/>
</dbReference>
<evidence type="ECO:0000259" key="14">
    <source>
        <dbReference type="PROSITE" id="PS51194"/>
    </source>
</evidence>
<keyword evidence="3" id="KW-0479">Metal-binding</keyword>
<keyword evidence="6" id="KW-0378">Hydrolase</keyword>
<dbReference type="AlphaFoldDB" id="A0A8H4U518"/>
<reference evidence="15" key="1">
    <citation type="journal article" date="2020" name="BMC Genomics">
        <title>Correction to: Identification and distribution of gene clusters required for synthesis of sphingolipid metabolism inhibitors in diverse species of the filamentous fungus Fusarium.</title>
        <authorList>
            <person name="Kim H.S."/>
            <person name="Lohmar J.M."/>
            <person name="Busman M."/>
            <person name="Brown D.W."/>
            <person name="Naumann T.A."/>
            <person name="Divon H.H."/>
            <person name="Lysoe E."/>
            <person name="Uhlig S."/>
            <person name="Proctor R.H."/>
        </authorList>
    </citation>
    <scope>NUCLEOTIDE SEQUENCE</scope>
    <source>
        <strain evidence="15">NRRL 20472</strain>
    </source>
</reference>
<dbReference type="InterPro" id="IPR038718">
    <property type="entry name" value="SNF2-like_sf"/>
</dbReference>
<dbReference type="GO" id="GO:0005524">
    <property type="term" value="F:ATP binding"/>
    <property type="evidence" value="ECO:0007669"/>
    <property type="project" value="UniProtKB-KW"/>
</dbReference>
<dbReference type="InterPro" id="IPR013083">
    <property type="entry name" value="Znf_RING/FYVE/PHD"/>
</dbReference>
<evidence type="ECO:0000256" key="6">
    <source>
        <dbReference type="ARBA" id="ARBA00022801"/>
    </source>
</evidence>
<keyword evidence="9" id="KW-0067">ATP-binding</keyword>
<dbReference type="PANTHER" id="PTHR45626">
    <property type="entry name" value="TRANSCRIPTION TERMINATION FACTOR 2-RELATED"/>
    <property type="match status" value="1"/>
</dbReference>
<protein>
    <recommendedName>
        <fullName evidence="17">DNA repair protein RAD16</fullName>
    </recommendedName>
</protein>
<dbReference type="GO" id="GO:0004386">
    <property type="term" value="F:helicase activity"/>
    <property type="evidence" value="ECO:0007669"/>
    <property type="project" value="UniProtKB-KW"/>
</dbReference>
<dbReference type="PROSITE" id="PS50089">
    <property type="entry name" value="ZF_RING_2"/>
    <property type="match status" value="1"/>
</dbReference>
<evidence type="ECO:0000256" key="1">
    <source>
        <dbReference type="ARBA" id="ARBA00004123"/>
    </source>
</evidence>
<reference evidence="15" key="2">
    <citation type="submission" date="2020-05" db="EMBL/GenBank/DDBJ databases">
        <authorList>
            <person name="Kim H.-S."/>
            <person name="Proctor R.H."/>
            <person name="Brown D.W."/>
        </authorList>
    </citation>
    <scope>NUCLEOTIDE SEQUENCE</scope>
    <source>
        <strain evidence="15">NRRL 20472</strain>
    </source>
</reference>
<evidence type="ECO:0000256" key="3">
    <source>
        <dbReference type="ARBA" id="ARBA00022723"/>
    </source>
</evidence>
<dbReference type="InterPro" id="IPR000330">
    <property type="entry name" value="SNF2_N"/>
</dbReference>
<evidence type="ECO:0000256" key="10">
    <source>
        <dbReference type="PROSITE-ProRule" id="PRU00175"/>
    </source>
</evidence>
<evidence type="ECO:0000256" key="8">
    <source>
        <dbReference type="ARBA" id="ARBA00022833"/>
    </source>
</evidence>
<organism evidence="15 16">
    <name type="scientific">Fusarium sarcochroum</name>
    <dbReference type="NCBI Taxonomy" id="1208366"/>
    <lineage>
        <taxon>Eukaryota</taxon>
        <taxon>Fungi</taxon>
        <taxon>Dikarya</taxon>
        <taxon>Ascomycota</taxon>
        <taxon>Pezizomycotina</taxon>
        <taxon>Sordariomycetes</taxon>
        <taxon>Hypocreomycetidae</taxon>
        <taxon>Hypocreales</taxon>
        <taxon>Nectriaceae</taxon>
        <taxon>Fusarium</taxon>
        <taxon>Fusarium lateritium species complex</taxon>
    </lineage>
</organism>
<feature type="domain" description="RING-type" evidence="12">
    <location>
        <begin position="834"/>
        <end position="874"/>
    </location>
</feature>
<evidence type="ECO:0000256" key="11">
    <source>
        <dbReference type="SAM" id="MobiDB-lite"/>
    </source>
</evidence>
<evidence type="ECO:0000313" key="15">
    <source>
        <dbReference type="EMBL" id="KAF4969996.1"/>
    </source>
</evidence>
<dbReference type="InterPro" id="IPR050628">
    <property type="entry name" value="SNF2_RAD54_helicase_TF"/>
</dbReference>
<dbReference type="GO" id="GO:0008270">
    <property type="term" value="F:zinc ion binding"/>
    <property type="evidence" value="ECO:0007669"/>
    <property type="project" value="UniProtKB-KW"/>
</dbReference>
<dbReference type="InterPro" id="IPR014001">
    <property type="entry name" value="Helicase_ATP-bd"/>
</dbReference>
<dbReference type="GO" id="GO:0008094">
    <property type="term" value="F:ATP-dependent activity, acting on DNA"/>
    <property type="evidence" value="ECO:0007669"/>
    <property type="project" value="TreeGrafter"/>
</dbReference>
<feature type="compositionally biased region" description="Polar residues" evidence="11">
    <location>
        <begin position="76"/>
        <end position="86"/>
    </location>
</feature>
<comment type="subcellular location">
    <subcellularLocation>
        <location evidence="1">Nucleus</location>
    </subcellularLocation>
</comment>
<dbReference type="SUPFAM" id="SSF52540">
    <property type="entry name" value="P-loop containing nucleoside triphosphate hydrolases"/>
    <property type="match status" value="2"/>
</dbReference>
<evidence type="ECO:0000259" key="12">
    <source>
        <dbReference type="PROSITE" id="PS50089"/>
    </source>
</evidence>
<feature type="compositionally biased region" description="Basic residues" evidence="11">
    <location>
        <begin position="259"/>
        <end position="268"/>
    </location>
</feature>
<dbReference type="CDD" id="cd18008">
    <property type="entry name" value="DEXDc_SHPRH-like"/>
    <property type="match status" value="1"/>
</dbReference>
<dbReference type="InterPro" id="IPR018957">
    <property type="entry name" value="Znf_C3HC4_RING-type"/>
</dbReference>
<dbReference type="PANTHER" id="PTHR45626:SF12">
    <property type="entry name" value="DNA REPAIR PROTEIN RAD16"/>
    <property type="match status" value="1"/>
</dbReference>
<dbReference type="GO" id="GO:0005634">
    <property type="term" value="C:nucleus"/>
    <property type="evidence" value="ECO:0007669"/>
    <property type="project" value="UniProtKB-SubCell"/>
</dbReference>
<dbReference type="InterPro" id="IPR002464">
    <property type="entry name" value="DNA/RNA_helicase_DEAH_CS"/>
</dbReference>
<dbReference type="Pfam" id="PF00271">
    <property type="entry name" value="Helicase_C"/>
    <property type="match status" value="1"/>
</dbReference>
<feature type="compositionally biased region" description="Acidic residues" evidence="11">
    <location>
        <begin position="272"/>
        <end position="282"/>
    </location>
</feature>
<dbReference type="SMART" id="SM00490">
    <property type="entry name" value="HELICc"/>
    <property type="match status" value="1"/>
</dbReference>
<dbReference type="InterPro" id="IPR049730">
    <property type="entry name" value="SNF2/RAD54-like_C"/>
</dbReference>
<dbReference type="SMART" id="SM00487">
    <property type="entry name" value="DEXDc"/>
    <property type="match status" value="1"/>
</dbReference>
<dbReference type="Gene3D" id="3.30.40.10">
    <property type="entry name" value="Zinc/RING finger domain, C3HC4 (zinc finger)"/>
    <property type="match status" value="1"/>
</dbReference>
<dbReference type="Pfam" id="PF00097">
    <property type="entry name" value="zf-C3HC4"/>
    <property type="match status" value="1"/>
</dbReference>
<feature type="compositionally biased region" description="Low complexity" evidence="11">
    <location>
        <begin position="32"/>
        <end position="52"/>
    </location>
</feature>
<dbReference type="GO" id="GO:0016787">
    <property type="term" value="F:hydrolase activity"/>
    <property type="evidence" value="ECO:0007669"/>
    <property type="project" value="UniProtKB-KW"/>
</dbReference>
<dbReference type="GO" id="GO:0003677">
    <property type="term" value="F:DNA binding"/>
    <property type="evidence" value="ECO:0007669"/>
    <property type="project" value="InterPro"/>
</dbReference>
<evidence type="ECO:0000313" key="16">
    <source>
        <dbReference type="Proteomes" id="UP000622797"/>
    </source>
</evidence>
<feature type="domain" description="Helicase ATP-binding" evidence="13">
    <location>
        <begin position="493"/>
        <end position="671"/>
    </location>
</feature>
<evidence type="ECO:0000259" key="13">
    <source>
        <dbReference type="PROSITE" id="PS51192"/>
    </source>
</evidence>
<dbReference type="InterPro" id="IPR017907">
    <property type="entry name" value="Znf_RING_CS"/>
</dbReference>
<comment type="caution">
    <text evidence="15">The sequence shown here is derived from an EMBL/GenBank/DDBJ whole genome shotgun (WGS) entry which is preliminary data.</text>
</comment>
<keyword evidence="8" id="KW-0862">Zinc</keyword>
<feature type="compositionally biased region" description="Polar residues" evidence="11">
    <location>
        <begin position="123"/>
        <end position="132"/>
    </location>
</feature>
<dbReference type="InterPro" id="IPR017956">
    <property type="entry name" value="AT_hook_DNA-bd_motif"/>
</dbReference>
<dbReference type="Gene3D" id="3.40.50.300">
    <property type="entry name" value="P-loop containing nucleotide triphosphate hydrolases"/>
    <property type="match status" value="1"/>
</dbReference>
<dbReference type="SUPFAM" id="SSF57850">
    <property type="entry name" value="RING/U-box"/>
    <property type="match status" value="1"/>
</dbReference>
<dbReference type="OrthoDB" id="448448at2759"/>
<sequence>MPRGRPSARGTSKAASAADVSRETSTASVRMTRSALTRSQAASSTSTPAPATEAQQVVPSGSRPRGRPRKSIVEFETSSLAAQSPTPDAAPTKRRGRPSKAAVIESESASSVPTPQEPDSESDYSTPASSKVPTPAAVDHGKPTSSLEVQLPGPSISRTGDRERGLRNSMYSMNAKGKARAIVIDDSEDEDSLDNSRDAKVARRLQKEELTKASTTAVSPSLPFRRSTRTSLSSAPIPSATSTQVSIKRGRASIDQTPKRGRPSKKAKVIPDSDDPDIDIDAEIAAAAGLDLDDDLSPLGSDEESFADDDVSDKDEAAYISSDDDDVPLAKSRRSAGKRAMGAPTRTASRGKSAVKATLPPSNTAMAQDESLSGQELDVLDGIIDDYEAQESTDFDMDDVLNELGISDTEEDADDDRANVRNIARNRRGFRRQGSSRLDKERARLEKNHPEIKTMWTELEKMPVIKAGKAPQPQNISRQLKPFQLEGLAWMIEMEKRDWKGGLLGDEMGLGKTIQAVSLIMSDYPAKQPSLVLVPPVALMQWQQEIKSYTDGTLKTFVFHGTNQKAKGITVKELKNYDVIMMSYNSLESMYRKQEKGFKRKDGIYKEKSVIHSINFHRIILDEAHCIKTRTTMTAKSCFALKTNFRWCLTGTPLQNRIGEFFSLIRFLNIRPFASYLCKQCNCSMLEWSMDEHSRCTGCKHPGMQHVSVFNQELLNPIQKYGNNGPGSEAFAHLRLMTDRIMLRRLKKDHTNSMELPVKEIYVDRQFFGEEENDFANSIMTNGQRKFDTYVAQGVLLNNYANIFGLIMQMRQVADHPDLLLKKNAEGGQNVLVCCICDEPAEDTVRSRCKHDFCRACVGSYVRSTDEPDCPRCHIPLSIDLEQPEIEQEENLVKKNSIINRIKMENWTSSSKIELLVHELHKLRSDNASHKSIIFSQFTTMLQLIEWRLRRAGITTVMLDGSMTPAQRQASIEHFMTNVNVECFLVSLKAGGVALNLTEASRVFIVDPWWNPAAEWQSADRCHRIGQTRPCTITRLCIEDSVESRMVLIQEKKTNMIHSTVNADDKAMASLSPEDMQFLFRGS</sequence>
<dbReference type="PROSITE" id="PS51194">
    <property type="entry name" value="HELICASE_CTER"/>
    <property type="match status" value="1"/>
</dbReference>
<dbReference type="InterPro" id="IPR027417">
    <property type="entry name" value="P-loop_NTPase"/>
</dbReference>
<dbReference type="PROSITE" id="PS51192">
    <property type="entry name" value="HELICASE_ATP_BIND_1"/>
    <property type="match status" value="1"/>
</dbReference>
<dbReference type="GO" id="GO:0006289">
    <property type="term" value="P:nucleotide-excision repair"/>
    <property type="evidence" value="ECO:0007669"/>
    <property type="project" value="TreeGrafter"/>
</dbReference>
<feature type="compositionally biased region" description="Low complexity" evidence="11">
    <location>
        <begin position="99"/>
        <end position="112"/>
    </location>
</feature>
<evidence type="ECO:0000256" key="2">
    <source>
        <dbReference type="ARBA" id="ARBA00007025"/>
    </source>
</evidence>
<feature type="region of interest" description="Disordered" evidence="11">
    <location>
        <begin position="1"/>
        <end position="169"/>
    </location>
</feature>
<dbReference type="Proteomes" id="UP000622797">
    <property type="component" value="Unassembled WGS sequence"/>
</dbReference>
<dbReference type="Pfam" id="PF00176">
    <property type="entry name" value="SNF2-rel_dom"/>
    <property type="match status" value="1"/>
</dbReference>
<keyword evidence="7" id="KW-0347">Helicase</keyword>
<gene>
    <name evidence="15" type="ORF">FSARC_2899</name>
</gene>
<dbReference type="CDD" id="cd16567">
    <property type="entry name" value="RING-HC_RAD16-like"/>
    <property type="match status" value="1"/>
</dbReference>
<accession>A0A8H4U518</accession>
<evidence type="ECO:0000256" key="9">
    <source>
        <dbReference type="ARBA" id="ARBA00022840"/>
    </source>
</evidence>
<dbReference type="EMBL" id="JABEXW010000140">
    <property type="protein sequence ID" value="KAF4969996.1"/>
    <property type="molecule type" value="Genomic_DNA"/>
</dbReference>
<dbReference type="InterPro" id="IPR001650">
    <property type="entry name" value="Helicase_C-like"/>
</dbReference>
<feature type="compositionally biased region" description="Polar residues" evidence="11">
    <location>
        <begin position="229"/>
        <end position="246"/>
    </location>
</feature>
<feature type="domain" description="Helicase C-terminal" evidence="14">
    <location>
        <begin position="915"/>
        <end position="1069"/>
    </location>
</feature>
<keyword evidence="4" id="KW-0547">Nucleotide-binding</keyword>
<dbReference type="Gene3D" id="3.40.50.10810">
    <property type="entry name" value="Tandem AAA-ATPase domain"/>
    <property type="match status" value="1"/>
</dbReference>
<evidence type="ECO:0000256" key="4">
    <source>
        <dbReference type="ARBA" id="ARBA00022741"/>
    </source>
</evidence>